<accession>A0A371NE41</accession>
<proteinExistence type="predicted"/>
<dbReference type="EMBL" id="QREL01000001">
    <property type="protein sequence ID" value="REE28238.1"/>
    <property type="molecule type" value="Genomic_DNA"/>
</dbReference>
<reference evidence="1 2" key="1">
    <citation type="submission" date="2018-07" db="EMBL/GenBank/DDBJ databases">
        <title>Genomic Encyclopedia of Type Strains, Phase IV (KMG-IV): sequencing the most valuable type-strain genomes for metagenomic binning, comparative biology and taxonomic classification.</title>
        <authorList>
            <person name="Goeker M."/>
        </authorList>
    </citation>
    <scope>NUCLEOTIDE SEQUENCE [LARGE SCALE GENOMIC DNA]</scope>
    <source>
        <strain evidence="1 2">DSM 7466</strain>
    </source>
</reference>
<sequence>MLADNYDKHDKTGGCGESMEIQIHKIGLFRPGKNPKSCTLSLDMDWKIDYTNFEKDSVGYTFYVESLNGIPLNFKIEGKVVLENSEKLPENLSEVLLDSGLKIMVELFNVTRDRTISVQNELVSIDEFQRKVKNLEV</sequence>
<organism evidence="1 2">
    <name type="scientific">Methanothermobacter defluvii</name>
    <dbReference type="NCBI Taxonomy" id="49339"/>
    <lineage>
        <taxon>Archaea</taxon>
        <taxon>Methanobacteriati</taxon>
        <taxon>Methanobacteriota</taxon>
        <taxon>Methanomada group</taxon>
        <taxon>Methanobacteria</taxon>
        <taxon>Methanobacteriales</taxon>
        <taxon>Methanobacteriaceae</taxon>
        <taxon>Methanothermobacter</taxon>
    </lineage>
</organism>
<gene>
    <name evidence="1" type="ORF">C7452_0239</name>
</gene>
<dbReference type="Proteomes" id="UP000256864">
    <property type="component" value="Unassembled WGS sequence"/>
</dbReference>
<dbReference type="AlphaFoldDB" id="A0A371NE41"/>
<evidence type="ECO:0000313" key="1">
    <source>
        <dbReference type="EMBL" id="REE28238.1"/>
    </source>
</evidence>
<keyword evidence="2" id="KW-1185">Reference proteome</keyword>
<comment type="caution">
    <text evidence="1">The sequence shown here is derived from an EMBL/GenBank/DDBJ whole genome shotgun (WGS) entry which is preliminary data.</text>
</comment>
<evidence type="ECO:0000313" key="2">
    <source>
        <dbReference type="Proteomes" id="UP000256864"/>
    </source>
</evidence>
<protein>
    <submittedName>
        <fullName evidence="1">Uncharacterized protein</fullName>
    </submittedName>
</protein>
<name>A0A371NE41_9EURY</name>